<dbReference type="PANTHER" id="PTHR45722:SF2">
    <property type="entry name" value="LARGE RIBOSOMAL SUBUNIT PROTEIN UL29-RELATED"/>
    <property type="match status" value="1"/>
</dbReference>
<protein>
    <recommendedName>
        <fullName evidence="4">Large ribosomal subunit protein uL29</fullName>
    </recommendedName>
    <alternativeName>
        <fullName evidence="5">60S ribosomal protein L35</fullName>
    </alternativeName>
</protein>
<dbReference type="InterPro" id="IPR036049">
    <property type="entry name" value="Ribosomal_uL29_sf"/>
</dbReference>
<evidence type="ECO:0000256" key="5">
    <source>
        <dbReference type="ARBA" id="ARBA00035334"/>
    </source>
</evidence>
<keyword evidence="6" id="KW-0175">Coiled coil</keyword>
<dbReference type="SUPFAM" id="SSF46561">
    <property type="entry name" value="Ribosomal protein L29 (L29p)"/>
    <property type="match status" value="1"/>
</dbReference>
<keyword evidence="7" id="KW-1185">Reference proteome</keyword>
<reference evidence="8" key="1">
    <citation type="submission" date="2022-11" db="UniProtKB">
        <authorList>
            <consortium name="WormBaseParasite"/>
        </authorList>
    </citation>
    <scope>IDENTIFICATION</scope>
</reference>
<dbReference type="GO" id="GO:0022625">
    <property type="term" value="C:cytosolic large ribosomal subunit"/>
    <property type="evidence" value="ECO:0007669"/>
    <property type="project" value="InterPro"/>
</dbReference>
<dbReference type="Gene3D" id="1.10.287.310">
    <property type="match status" value="1"/>
</dbReference>
<dbReference type="CDD" id="cd00427">
    <property type="entry name" value="Ribosomal_L29_HIP"/>
    <property type="match status" value="1"/>
</dbReference>
<dbReference type="NCBIfam" id="TIGR00012">
    <property type="entry name" value="L29"/>
    <property type="match status" value="1"/>
</dbReference>
<keyword evidence="2" id="KW-0689">Ribosomal protein</keyword>
<name>A0A914XKV8_9BILA</name>
<dbReference type="GO" id="GO:0006412">
    <property type="term" value="P:translation"/>
    <property type="evidence" value="ECO:0007669"/>
    <property type="project" value="InterPro"/>
</dbReference>
<evidence type="ECO:0000256" key="4">
    <source>
        <dbReference type="ARBA" id="ARBA00035204"/>
    </source>
</evidence>
<dbReference type="FunFam" id="1.10.287.310:FF:000002">
    <property type="entry name" value="60S ribosomal protein L35"/>
    <property type="match status" value="1"/>
</dbReference>
<dbReference type="GO" id="GO:0003735">
    <property type="term" value="F:structural constituent of ribosome"/>
    <property type="evidence" value="ECO:0007669"/>
    <property type="project" value="InterPro"/>
</dbReference>
<dbReference type="Gene3D" id="6.10.250.3450">
    <property type="match status" value="1"/>
</dbReference>
<dbReference type="PANTHER" id="PTHR45722">
    <property type="entry name" value="60S RIBOSOMAL PROTEIN L35"/>
    <property type="match status" value="1"/>
</dbReference>
<proteinExistence type="inferred from homology"/>
<evidence type="ECO:0000256" key="2">
    <source>
        <dbReference type="ARBA" id="ARBA00022980"/>
    </source>
</evidence>
<evidence type="ECO:0000313" key="8">
    <source>
        <dbReference type="WBParaSite" id="PSAMB.scaffold858size40090.g9328.t1"/>
    </source>
</evidence>
<dbReference type="AlphaFoldDB" id="A0A914XKV8"/>
<dbReference type="PROSITE" id="PS00579">
    <property type="entry name" value="RIBOSOMAL_L29"/>
    <property type="match status" value="1"/>
</dbReference>
<accession>A0A914XKV8</accession>
<organism evidence="7 8">
    <name type="scientific">Plectus sambesii</name>
    <dbReference type="NCBI Taxonomy" id="2011161"/>
    <lineage>
        <taxon>Eukaryota</taxon>
        <taxon>Metazoa</taxon>
        <taxon>Ecdysozoa</taxon>
        <taxon>Nematoda</taxon>
        <taxon>Chromadorea</taxon>
        <taxon>Plectida</taxon>
        <taxon>Plectina</taxon>
        <taxon>Plectoidea</taxon>
        <taxon>Plectidae</taxon>
        <taxon>Plectus</taxon>
    </lineage>
</organism>
<feature type="coiled-coil region" evidence="6">
    <location>
        <begin position="7"/>
        <end position="34"/>
    </location>
</feature>
<dbReference type="InterPro" id="IPR045059">
    <property type="entry name" value="Ribosomal_uL29_euk"/>
</dbReference>
<dbReference type="HAMAP" id="MF_00374">
    <property type="entry name" value="Ribosomal_uL29"/>
    <property type="match status" value="1"/>
</dbReference>
<dbReference type="GO" id="GO:0003729">
    <property type="term" value="F:mRNA binding"/>
    <property type="evidence" value="ECO:0007669"/>
    <property type="project" value="TreeGrafter"/>
</dbReference>
<dbReference type="Pfam" id="PF00831">
    <property type="entry name" value="Ribosomal_L29"/>
    <property type="match status" value="1"/>
</dbReference>
<evidence type="ECO:0000256" key="6">
    <source>
        <dbReference type="SAM" id="Coils"/>
    </source>
</evidence>
<dbReference type="WBParaSite" id="PSAMB.scaffold858size40090.g9328.t1">
    <property type="protein sequence ID" value="PSAMB.scaffold858size40090.g9328.t1"/>
    <property type="gene ID" value="PSAMB.scaffold858size40090.g9328"/>
</dbReference>
<evidence type="ECO:0000256" key="3">
    <source>
        <dbReference type="ARBA" id="ARBA00023274"/>
    </source>
</evidence>
<dbReference type="GO" id="GO:0000463">
    <property type="term" value="P:maturation of LSU-rRNA from tricistronic rRNA transcript (SSU-rRNA, 5.8S rRNA, LSU-rRNA)"/>
    <property type="evidence" value="ECO:0007669"/>
    <property type="project" value="InterPro"/>
</dbReference>
<dbReference type="Proteomes" id="UP000887566">
    <property type="component" value="Unplaced"/>
</dbReference>
<evidence type="ECO:0000313" key="7">
    <source>
        <dbReference type="Proteomes" id="UP000887566"/>
    </source>
</evidence>
<comment type="similarity">
    <text evidence="1">Belongs to the universal ribosomal protein uL29 family.</text>
</comment>
<sequence>MVRVKARELRGKKKEELQKQLDEQKTELAGLQVAKVTGGAASKLSKIRTVRKNVARVLTVMNQTQKQELRKFYKGKHYKPLDLRYKKTRAIRRALTKHEQSLRSKKQQAKVRKFPLRKFAVKA</sequence>
<evidence type="ECO:0000256" key="1">
    <source>
        <dbReference type="ARBA" id="ARBA00009254"/>
    </source>
</evidence>
<dbReference type="InterPro" id="IPR001854">
    <property type="entry name" value="Ribosomal_uL29"/>
</dbReference>
<dbReference type="FunFam" id="6.10.250.3450:FF:000001">
    <property type="entry name" value="60S ribosomal protein L35"/>
    <property type="match status" value="1"/>
</dbReference>
<dbReference type="InterPro" id="IPR018254">
    <property type="entry name" value="Ribosomal_uL29_CS"/>
</dbReference>
<keyword evidence="3" id="KW-0687">Ribonucleoprotein</keyword>